<gene>
    <name evidence="1" type="ORF">DdX_12560</name>
</gene>
<accession>A0AAD4R3C8</accession>
<keyword evidence="2" id="KW-1185">Reference proteome</keyword>
<protein>
    <submittedName>
        <fullName evidence="1">Uncharacterized protein</fullName>
    </submittedName>
</protein>
<sequence>MVWRLKDLRTSWGKLVPDKLWEGNFGAMLRNWRVEEIKVVKKCGKSRTEVTEHIPAPISGLIPDSKCLFSQTLQRSKKITPPAFRRMSLKSRSPLDLEIEAKIKEELYYARRALDTKFDMPSGDVFSWTKNEFFTEMQSNGSHVLQSPATFSTHTLDFCFIRLRKSLEPE</sequence>
<reference evidence="1" key="1">
    <citation type="submission" date="2022-01" db="EMBL/GenBank/DDBJ databases">
        <title>Genome Sequence Resource for Two Populations of Ditylenchus destructor, the Migratory Endoparasitic Phytonematode.</title>
        <authorList>
            <person name="Zhang H."/>
            <person name="Lin R."/>
            <person name="Xie B."/>
        </authorList>
    </citation>
    <scope>NUCLEOTIDE SEQUENCE</scope>
    <source>
        <strain evidence="1">BazhouSP</strain>
    </source>
</reference>
<dbReference type="Proteomes" id="UP001201812">
    <property type="component" value="Unassembled WGS sequence"/>
</dbReference>
<evidence type="ECO:0000313" key="1">
    <source>
        <dbReference type="EMBL" id="KAI1707184.1"/>
    </source>
</evidence>
<organism evidence="1 2">
    <name type="scientific">Ditylenchus destructor</name>
    <dbReference type="NCBI Taxonomy" id="166010"/>
    <lineage>
        <taxon>Eukaryota</taxon>
        <taxon>Metazoa</taxon>
        <taxon>Ecdysozoa</taxon>
        <taxon>Nematoda</taxon>
        <taxon>Chromadorea</taxon>
        <taxon>Rhabditida</taxon>
        <taxon>Tylenchina</taxon>
        <taxon>Tylenchomorpha</taxon>
        <taxon>Sphaerularioidea</taxon>
        <taxon>Anguinidae</taxon>
        <taxon>Anguininae</taxon>
        <taxon>Ditylenchus</taxon>
    </lineage>
</organism>
<comment type="caution">
    <text evidence="1">The sequence shown here is derived from an EMBL/GenBank/DDBJ whole genome shotgun (WGS) entry which is preliminary data.</text>
</comment>
<dbReference type="AlphaFoldDB" id="A0AAD4R3C8"/>
<evidence type="ECO:0000313" key="2">
    <source>
        <dbReference type="Proteomes" id="UP001201812"/>
    </source>
</evidence>
<dbReference type="EMBL" id="JAKKPZ010000042">
    <property type="protein sequence ID" value="KAI1707184.1"/>
    <property type="molecule type" value="Genomic_DNA"/>
</dbReference>
<name>A0AAD4R3C8_9BILA</name>
<proteinExistence type="predicted"/>